<organism evidence="9 10">
    <name type="scientific">Coemansia asiatica</name>
    <dbReference type="NCBI Taxonomy" id="1052880"/>
    <lineage>
        <taxon>Eukaryota</taxon>
        <taxon>Fungi</taxon>
        <taxon>Fungi incertae sedis</taxon>
        <taxon>Zoopagomycota</taxon>
        <taxon>Kickxellomycotina</taxon>
        <taxon>Kickxellomycetes</taxon>
        <taxon>Kickxellales</taxon>
        <taxon>Kickxellaceae</taxon>
        <taxon>Coemansia</taxon>
    </lineage>
</organism>
<dbReference type="CDD" id="cd12320">
    <property type="entry name" value="RRM6_RBM19_RRM5_MRD1"/>
    <property type="match status" value="1"/>
</dbReference>
<evidence type="ECO:0000256" key="5">
    <source>
        <dbReference type="PROSITE-ProRule" id="PRU00176"/>
    </source>
</evidence>
<evidence type="ECO:0000256" key="4">
    <source>
        <dbReference type="ARBA" id="ARBA00023242"/>
    </source>
</evidence>
<dbReference type="FunFam" id="3.30.70.330:FF:000442">
    <property type="entry name" value="Multiple RNA-binding domain-containing protein 1"/>
    <property type="match status" value="1"/>
</dbReference>
<dbReference type="PANTHER" id="PTHR48039:SF5">
    <property type="entry name" value="RNA-BINDING PROTEIN 28"/>
    <property type="match status" value="1"/>
</dbReference>
<feature type="compositionally biased region" description="Polar residues" evidence="7">
    <location>
        <begin position="301"/>
        <end position="321"/>
    </location>
</feature>
<feature type="domain" description="RRM" evidence="8">
    <location>
        <begin position="671"/>
        <end position="754"/>
    </location>
</feature>
<dbReference type="InterPro" id="IPR051945">
    <property type="entry name" value="RRM_MRD1_RNA_proc_ribogen"/>
</dbReference>
<dbReference type="CDD" id="cd12317">
    <property type="entry name" value="RRM4_RBM19_RRM3_MRD1"/>
    <property type="match status" value="1"/>
</dbReference>
<dbReference type="InterPro" id="IPR035979">
    <property type="entry name" value="RBD_domain_sf"/>
</dbReference>
<feature type="domain" description="RRM" evidence="8">
    <location>
        <begin position="3"/>
        <end position="80"/>
    </location>
</feature>
<feature type="compositionally biased region" description="Basic and acidic residues" evidence="7">
    <location>
        <begin position="203"/>
        <end position="225"/>
    </location>
</feature>
<feature type="compositionally biased region" description="Basic and acidic residues" evidence="7">
    <location>
        <begin position="332"/>
        <end position="341"/>
    </location>
</feature>
<evidence type="ECO:0000256" key="6">
    <source>
        <dbReference type="SAM" id="Coils"/>
    </source>
</evidence>
<evidence type="ECO:0000313" key="9">
    <source>
        <dbReference type="EMBL" id="KAJ1646765.1"/>
    </source>
</evidence>
<dbReference type="SUPFAM" id="SSF54928">
    <property type="entry name" value="RNA-binding domain, RBD"/>
    <property type="match status" value="5"/>
</dbReference>
<dbReference type="EMBL" id="JANBOH010000050">
    <property type="protein sequence ID" value="KAJ1646765.1"/>
    <property type="molecule type" value="Genomic_DNA"/>
</dbReference>
<comment type="subcellular location">
    <subcellularLocation>
        <location evidence="1">Nucleus</location>
    </subcellularLocation>
</comment>
<feature type="region of interest" description="Disordered" evidence="7">
    <location>
        <begin position="865"/>
        <end position="906"/>
    </location>
</feature>
<dbReference type="Proteomes" id="UP001145021">
    <property type="component" value="Unassembled WGS sequence"/>
</dbReference>
<feature type="domain" description="RRM" evidence="8">
    <location>
        <begin position="356"/>
        <end position="434"/>
    </location>
</feature>
<evidence type="ECO:0000313" key="10">
    <source>
        <dbReference type="Proteomes" id="UP001145021"/>
    </source>
</evidence>
<dbReference type="InterPro" id="IPR012677">
    <property type="entry name" value="Nucleotide-bd_a/b_plait_sf"/>
</dbReference>
<dbReference type="PROSITE" id="PS50102">
    <property type="entry name" value="RRM"/>
    <property type="match status" value="5"/>
</dbReference>
<gene>
    <name evidence="9" type="primary">MRD1</name>
    <name evidence="9" type="ORF">LPJ64_001811</name>
</gene>
<feature type="domain" description="RRM" evidence="8">
    <location>
        <begin position="778"/>
        <end position="855"/>
    </location>
</feature>
<dbReference type="Gene3D" id="3.30.70.330">
    <property type="match status" value="5"/>
</dbReference>
<feature type="domain" description="RRM" evidence="8">
    <location>
        <begin position="541"/>
        <end position="613"/>
    </location>
</feature>
<dbReference type="InterPro" id="IPR034423">
    <property type="entry name" value="RBM19_RRM5"/>
</dbReference>
<evidence type="ECO:0000256" key="2">
    <source>
        <dbReference type="ARBA" id="ARBA00022737"/>
    </source>
</evidence>
<keyword evidence="6" id="KW-0175">Coiled coil</keyword>
<feature type="region of interest" description="Disordered" evidence="7">
    <location>
        <begin position="186"/>
        <end position="344"/>
    </location>
</feature>
<evidence type="ECO:0000256" key="7">
    <source>
        <dbReference type="SAM" id="MobiDB-lite"/>
    </source>
</evidence>
<feature type="coiled-coil region" evidence="6">
    <location>
        <begin position="107"/>
        <end position="142"/>
    </location>
</feature>
<evidence type="ECO:0000256" key="1">
    <source>
        <dbReference type="ARBA" id="ARBA00004123"/>
    </source>
</evidence>
<feature type="region of interest" description="Disordered" evidence="7">
    <location>
        <begin position="752"/>
        <end position="773"/>
    </location>
</feature>
<evidence type="ECO:0000256" key="3">
    <source>
        <dbReference type="ARBA" id="ARBA00022884"/>
    </source>
</evidence>
<keyword evidence="10" id="KW-1185">Reference proteome</keyword>
<evidence type="ECO:0000259" key="8">
    <source>
        <dbReference type="PROSITE" id="PS50102"/>
    </source>
</evidence>
<dbReference type="AlphaFoldDB" id="A0A9W7XKQ9"/>
<feature type="compositionally biased region" description="Basic and acidic residues" evidence="7">
    <location>
        <begin position="865"/>
        <end position="875"/>
    </location>
</feature>
<comment type="caution">
    <text evidence="9">The sequence shown here is derived from an EMBL/GenBank/DDBJ whole genome shotgun (WGS) entry which is preliminary data.</text>
</comment>
<keyword evidence="3 5" id="KW-0694">RNA-binding</keyword>
<proteinExistence type="predicted"/>
<keyword evidence="4" id="KW-0539">Nucleus</keyword>
<dbReference type="GO" id="GO:0003729">
    <property type="term" value="F:mRNA binding"/>
    <property type="evidence" value="ECO:0007669"/>
    <property type="project" value="TreeGrafter"/>
</dbReference>
<accession>A0A9W7XKQ9</accession>
<dbReference type="PANTHER" id="PTHR48039">
    <property type="entry name" value="RNA-BINDING MOTIF PROTEIN 14B"/>
    <property type="match status" value="1"/>
</dbReference>
<dbReference type="SMART" id="SM00360">
    <property type="entry name" value="RRM"/>
    <property type="match status" value="5"/>
</dbReference>
<dbReference type="CDD" id="cd12318">
    <property type="entry name" value="RRM5_RBM19_like"/>
    <property type="match status" value="1"/>
</dbReference>
<dbReference type="Pfam" id="PF00076">
    <property type="entry name" value="RRM_1"/>
    <property type="match status" value="5"/>
</dbReference>
<dbReference type="FunFam" id="3.30.70.330:FF:000738">
    <property type="entry name" value="RNA-binding motif protein 19"/>
    <property type="match status" value="1"/>
</dbReference>
<dbReference type="GO" id="GO:0005730">
    <property type="term" value="C:nucleolus"/>
    <property type="evidence" value="ECO:0007669"/>
    <property type="project" value="TreeGrafter"/>
</dbReference>
<sequence>MSSRIVVKNLPKHITDERFREHFSSKGEVTDSKLIYAEGGRFRRFGYIGFRSEEDAKEAQRYFDGTFIDTSRIVVEIAKPFGDATLPRAWSVYTKGSTLYNKTHGINDKLATEKEDAKNKEKEKSQRAIRNLYEELLAENQDDPRFKEFLQVMAPRANNRTWANDDYANWQTDELAAIKDAVSARREQIARKSKKQGKKSKSSRSDKDDKKKDSEESADNEKETLPNDSDAEAEAVPDMSDLSDMEWLRMHMSSKPSNDDGNEDEDKDDNNGNGNGNGNGSNDTDGDDDDNGSNSSGQSGAQKVQEQVTAANPNDSESKSQAPADKGMSVVSKEESKHSDPTDSIANTIEQIRETGRLFIRNLPYLATEDDLRNAFEKFGPLSEVHMPISRDTKRPKGFAYILYLLPEHAVKAYKSLDNKVFLGRLLHILPGKEKPQPRETEDVQSGFKSSVKKERDAKRKALAGSDFNWNSLYMSADAVADSISERLRISKADLLSADSSGNPAVRLALAETHIINDTKQFFEEHGVMLDSFSDRERSDTVILVKNIPFGVDEDELRVLFGKHGSLGRVLVPPSRTIAIVEFLEPSEARTAFRRLAYKRLKDAPIYLERAPKDIFSTEFDAEAEAERREKVNADKQSKEEFSKILEPVNDPAMSHVASAQGSSGKGETGCVLFVKNLDFDTTEETLRSVFSGVDGLISVVIRRKKDPKHPGKWLSMGFGFAEYSSARAARQALGSFQGIEVDDHKLELKLSDRVSKNGPNAESGDSAEIDKKKPKSTKLVIKNIPFEATRKDIRDLVAAFGQIKSVRLPKKFSGGHRGFAFIEFLTPQEAQHVLDTMKNTHLYGRHLVIDWAEEENSLEAMREKVGRQFAKDSGETSSSAKRRKIEEDLENGNNGSEMDTDEDEN</sequence>
<keyword evidence="2" id="KW-0677">Repeat</keyword>
<name>A0A9W7XKQ9_9FUNG</name>
<feature type="compositionally biased region" description="Basic residues" evidence="7">
    <location>
        <begin position="191"/>
        <end position="202"/>
    </location>
</feature>
<reference evidence="9" key="1">
    <citation type="submission" date="2022-07" db="EMBL/GenBank/DDBJ databases">
        <title>Phylogenomic reconstructions and comparative analyses of Kickxellomycotina fungi.</title>
        <authorList>
            <person name="Reynolds N.K."/>
            <person name="Stajich J.E."/>
            <person name="Barry K."/>
            <person name="Grigoriev I.V."/>
            <person name="Crous P."/>
            <person name="Smith M.E."/>
        </authorList>
    </citation>
    <scope>NUCLEOTIDE SEQUENCE</scope>
    <source>
        <strain evidence="9">NBRC 105413</strain>
    </source>
</reference>
<dbReference type="InterPro" id="IPR000504">
    <property type="entry name" value="RRM_dom"/>
</dbReference>
<dbReference type="CDD" id="cd12565">
    <property type="entry name" value="RRM1_MRD1"/>
    <property type="match status" value="1"/>
</dbReference>
<protein>
    <submittedName>
        <fullName evidence="9">Multiple RNA-binding domain-containing protein 1</fullName>
    </submittedName>
</protein>